<dbReference type="Proteomes" id="UP000011885">
    <property type="component" value="Unassembled WGS sequence"/>
</dbReference>
<name>M5U3G7_9BACT</name>
<comment type="caution">
    <text evidence="2">The sequence shown here is derived from an EMBL/GenBank/DDBJ whole genome shotgun (WGS) entry which is preliminary data.</text>
</comment>
<dbReference type="RefSeq" id="WP_008687669.1">
    <property type="nucleotide sequence ID" value="NZ_ANOH01000431.1"/>
</dbReference>
<dbReference type="AlphaFoldDB" id="M5U3G7"/>
<keyword evidence="3" id="KW-1185">Reference proteome</keyword>
<evidence type="ECO:0000313" key="2">
    <source>
        <dbReference type="EMBL" id="EMI52406.1"/>
    </source>
</evidence>
<accession>M5U3G7</accession>
<dbReference type="PATRIC" id="fig|1263870.3.peg.6480"/>
<dbReference type="EMBL" id="ANOH01000431">
    <property type="protein sequence ID" value="EMI52406.1"/>
    <property type="molecule type" value="Genomic_DNA"/>
</dbReference>
<reference evidence="2 3" key="1">
    <citation type="journal article" date="2013" name="Mar. Genomics">
        <title>Expression of sulfatases in Rhodopirellula baltica and the diversity of sulfatases in the genus Rhodopirellula.</title>
        <authorList>
            <person name="Wegner C.E."/>
            <person name="Richter-Heitmann T."/>
            <person name="Klindworth A."/>
            <person name="Klockow C."/>
            <person name="Richter M."/>
            <person name="Achstetter T."/>
            <person name="Glockner F.O."/>
            <person name="Harder J."/>
        </authorList>
    </citation>
    <scope>NUCLEOTIDE SEQUENCE [LARGE SCALE GENOMIC DNA]</scope>
    <source>
        <strain evidence="2 3">SM41</strain>
    </source>
</reference>
<organism evidence="2 3">
    <name type="scientific">Rhodopirellula sallentina SM41</name>
    <dbReference type="NCBI Taxonomy" id="1263870"/>
    <lineage>
        <taxon>Bacteria</taxon>
        <taxon>Pseudomonadati</taxon>
        <taxon>Planctomycetota</taxon>
        <taxon>Planctomycetia</taxon>
        <taxon>Pirellulales</taxon>
        <taxon>Pirellulaceae</taxon>
        <taxon>Rhodopirellula</taxon>
    </lineage>
</organism>
<evidence type="ECO:0000313" key="3">
    <source>
        <dbReference type="Proteomes" id="UP000011885"/>
    </source>
</evidence>
<gene>
    <name evidence="2" type="ORF">RSSM_06118</name>
</gene>
<feature type="region of interest" description="Disordered" evidence="1">
    <location>
        <begin position="1"/>
        <end position="21"/>
    </location>
</feature>
<evidence type="ECO:0000256" key="1">
    <source>
        <dbReference type="SAM" id="MobiDB-lite"/>
    </source>
</evidence>
<proteinExistence type="predicted"/>
<sequence length="78" mass="8319">MIGIVDREGVDREGVDREGATHDLQDDAVSLTSRQVTACVFTSRYLLMRSDQPLCPGAKTAWGDAAGGIFWGGYVAAS</sequence>
<protein>
    <submittedName>
        <fullName evidence="2">Uncharacterized protein</fullName>
    </submittedName>
</protein>